<sequence>MYAEILLPSDGSDAAAVATEHALNLAQRYDAQLHVLYVVDQSAVGGMMSESQLVASALEREGNEVVEAVAQLAGDHGVDVTTSVVTGHPSRTILDYAADHDVDLVVMGTHGRSGIDRYLLGSVTERVVRRADVPVLAVRETEYSASADRD</sequence>
<dbReference type="CDD" id="cd00293">
    <property type="entry name" value="USP-like"/>
    <property type="match status" value="1"/>
</dbReference>
<organism evidence="3 4">
    <name type="scientific">Halogranum gelatinilyticum</name>
    <dbReference type="NCBI Taxonomy" id="660521"/>
    <lineage>
        <taxon>Archaea</taxon>
        <taxon>Methanobacteriati</taxon>
        <taxon>Methanobacteriota</taxon>
        <taxon>Stenosarchaea group</taxon>
        <taxon>Halobacteria</taxon>
        <taxon>Halobacteriales</taxon>
        <taxon>Haloferacaceae</taxon>
    </lineage>
</organism>
<proteinExistence type="inferred from homology"/>
<dbReference type="InterPro" id="IPR006016">
    <property type="entry name" value="UspA"/>
</dbReference>
<dbReference type="InterPro" id="IPR006015">
    <property type="entry name" value="Universal_stress_UspA"/>
</dbReference>
<evidence type="ECO:0000259" key="2">
    <source>
        <dbReference type="Pfam" id="PF00582"/>
    </source>
</evidence>
<dbReference type="Proteomes" id="UP000199451">
    <property type="component" value="Unassembled WGS sequence"/>
</dbReference>
<reference evidence="4" key="1">
    <citation type="submission" date="2016-10" db="EMBL/GenBank/DDBJ databases">
        <authorList>
            <person name="Varghese N."/>
            <person name="Submissions S."/>
        </authorList>
    </citation>
    <scope>NUCLEOTIDE SEQUENCE [LARGE SCALE GENOMIC DNA]</scope>
    <source>
        <strain evidence="4">CGMCC 1.10119</strain>
    </source>
</reference>
<evidence type="ECO:0000313" key="4">
    <source>
        <dbReference type="Proteomes" id="UP000199451"/>
    </source>
</evidence>
<comment type="similarity">
    <text evidence="1">Belongs to the universal stress protein A family.</text>
</comment>
<feature type="domain" description="UspA" evidence="2">
    <location>
        <begin position="1"/>
        <end position="139"/>
    </location>
</feature>
<accession>A0A1G9VJB7</accession>
<dbReference type="PANTHER" id="PTHR46268:SF6">
    <property type="entry name" value="UNIVERSAL STRESS PROTEIN UP12"/>
    <property type="match status" value="1"/>
</dbReference>
<dbReference type="SUPFAM" id="SSF52402">
    <property type="entry name" value="Adenine nucleotide alpha hydrolases-like"/>
    <property type="match status" value="1"/>
</dbReference>
<dbReference type="EMBL" id="FNHL01000003">
    <property type="protein sequence ID" value="SDM72196.1"/>
    <property type="molecule type" value="Genomic_DNA"/>
</dbReference>
<keyword evidence="4" id="KW-1185">Reference proteome</keyword>
<dbReference type="STRING" id="660521.SAMN04487949_2400"/>
<dbReference type="PANTHER" id="PTHR46268">
    <property type="entry name" value="STRESS RESPONSE PROTEIN NHAX"/>
    <property type="match status" value="1"/>
</dbReference>
<evidence type="ECO:0000313" key="3">
    <source>
        <dbReference type="EMBL" id="SDM72196.1"/>
    </source>
</evidence>
<dbReference type="Pfam" id="PF00582">
    <property type="entry name" value="Usp"/>
    <property type="match status" value="1"/>
</dbReference>
<dbReference type="InterPro" id="IPR014729">
    <property type="entry name" value="Rossmann-like_a/b/a_fold"/>
</dbReference>
<dbReference type="PIRSF" id="PIRSF006276">
    <property type="entry name" value="UspA"/>
    <property type="match status" value="1"/>
</dbReference>
<evidence type="ECO:0000256" key="1">
    <source>
        <dbReference type="ARBA" id="ARBA00008791"/>
    </source>
</evidence>
<dbReference type="AlphaFoldDB" id="A0A1G9VJB7"/>
<dbReference type="OrthoDB" id="105697at2157"/>
<dbReference type="RefSeq" id="WP_089697715.1">
    <property type="nucleotide sequence ID" value="NZ_FNHL01000003.1"/>
</dbReference>
<gene>
    <name evidence="3" type="ORF">SAMN04487949_2400</name>
</gene>
<name>A0A1G9VJB7_9EURY</name>
<dbReference type="Gene3D" id="3.40.50.620">
    <property type="entry name" value="HUPs"/>
    <property type="match status" value="1"/>
</dbReference>
<dbReference type="PRINTS" id="PR01438">
    <property type="entry name" value="UNVRSLSTRESS"/>
</dbReference>
<protein>
    <submittedName>
        <fullName evidence="3">Nucleotide-binding universal stress protein, UspA family</fullName>
    </submittedName>
</protein>